<dbReference type="InterPro" id="IPR032694">
    <property type="entry name" value="CopC/D"/>
</dbReference>
<evidence type="ECO:0000256" key="4">
    <source>
        <dbReference type="ARBA" id="ARBA00022989"/>
    </source>
</evidence>
<feature type="domain" description="Copper resistance protein D" evidence="7">
    <location>
        <begin position="183"/>
        <end position="271"/>
    </location>
</feature>
<accession>A0A4R4E9Z8</accession>
<dbReference type="GO" id="GO:0006825">
    <property type="term" value="P:copper ion transport"/>
    <property type="evidence" value="ECO:0007669"/>
    <property type="project" value="InterPro"/>
</dbReference>
<keyword evidence="2" id="KW-1003">Cell membrane</keyword>
<dbReference type="PANTHER" id="PTHR34820">
    <property type="entry name" value="INNER MEMBRANE PROTEIN YEBZ"/>
    <property type="match status" value="1"/>
</dbReference>
<evidence type="ECO:0000313" key="9">
    <source>
        <dbReference type="Proteomes" id="UP000295418"/>
    </source>
</evidence>
<dbReference type="PANTHER" id="PTHR34820:SF4">
    <property type="entry name" value="INNER MEMBRANE PROTEIN YEBZ"/>
    <property type="match status" value="1"/>
</dbReference>
<dbReference type="EMBL" id="SKFG01000025">
    <property type="protein sequence ID" value="TCZ74635.1"/>
    <property type="molecule type" value="Genomic_DNA"/>
</dbReference>
<organism evidence="8 9">
    <name type="scientific">Paenibacillus albiflavus</name>
    <dbReference type="NCBI Taxonomy" id="2545760"/>
    <lineage>
        <taxon>Bacteria</taxon>
        <taxon>Bacillati</taxon>
        <taxon>Bacillota</taxon>
        <taxon>Bacilli</taxon>
        <taxon>Bacillales</taxon>
        <taxon>Paenibacillaceae</taxon>
        <taxon>Paenibacillus</taxon>
    </lineage>
</organism>
<evidence type="ECO:0000256" key="6">
    <source>
        <dbReference type="SAM" id="Phobius"/>
    </source>
</evidence>
<evidence type="ECO:0000313" key="8">
    <source>
        <dbReference type="EMBL" id="TCZ74635.1"/>
    </source>
</evidence>
<dbReference type="AlphaFoldDB" id="A0A4R4E9Z8"/>
<protein>
    <recommendedName>
        <fullName evidence="7">Copper resistance protein D domain-containing protein</fullName>
    </recommendedName>
</protein>
<feature type="transmembrane region" description="Helical" evidence="6">
    <location>
        <begin position="219"/>
        <end position="242"/>
    </location>
</feature>
<dbReference type="Proteomes" id="UP000295418">
    <property type="component" value="Unassembled WGS sequence"/>
</dbReference>
<dbReference type="InterPro" id="IPR008457">
    <property type="entry name" value="Cu-R_CopD_dom"/>
</dbReference>
<dbReference type="GO" id="GO:0005886">
    <property type="term" value="C:plasma membrane"/>
    <property type="evidence" value="ECO:0007669"/>
    <property type="project" value="UniProtKB-SubCell"/>
</dbReference>
<feature type="transmembrane region" description="Helical" evidence="6">
    <location>
        <begin position="54"/>
        <end position="74"/>
    </location>
</feature>
<comment type="subcellular location">
    <subcellularLocation>
        <location evidence="1">Cell membrane</location>
        <topology evidence="1">Multi-pass membrane protein</topology>
    </subcellularLocation>
</comment>
<reference evidence="8 9" key="1">
    <citation type="submission" date="2019-03" db="EMBL/GenBank/DDBJ databases">
        <authorList>
            <person name="Kim M.K.M."/>
        </authorList>
    </citation>
    <scope>NUCLEOTIDE SEQUENCE [LARGE SCALE GENOMIC DNA]</scope>
    <source>
        <strain evidence="8 9">18JY21-1</strain>
    </source>
</reference>
<keyword evidence="9" id="KW-1185">Reference proteome</keyword>
<gene>
    <name evidence="8" type="ORF">E0485_19435</name>
</gene>
<feature type="transmembrane region" description="Helical" evidence="6">
    <location>
        <begin position="143"/>
        <end position="170"/>
    </location>
</feature>
<feature type="transmembrane region" description="Helical" evidence="6">
    <location>
        <begin position="23"/>
        <end position="42"/>
    </location>
</feature>
<feature type="transmembrane region" description="Helical" evidence="6">
    <location>
        <begin position="86"/>
        <end position="111"/>
    </location>
</feature>
<keyword evidence="3 6" id="KW-0812">Transmembrane</keyword>
<dbReference type="RefSeq" id="WP_132419731.1">
    <property type="nucleotide sequence ID" value="NZ_SKFG01000025.1"/>
</dbReference>
<name>A0A4R4E9Z8_9BACL</name>
<evidence type="ECO:0000256" key="1">
    <source>
        <dbReference type="ARBA" id="ARBA00004651"/>
    </source>
</evidence>
<proteinExistence type="predicted"/>
<evidence type="ECO:0000256" key="3">
    <source>
        <dbReference type="ARBA" id="ARBA00022692"/>
    </source>
</evidence>
<feature type="transmembrane region" description="Helical" evidence="6">
    <location>
        <begin position="182"/>
        <end position="207"/>
    </location>
</feature>
<feature type="transmembrane region" description="Helical" evidence="6">
    <location>
        <begin position="254"/>
        <end position="276"/>
    </location>
</feature>
<sequence length="401" mass="45138">MSLHQFSADMSTSLLFQFASRGLWYLIVLILAGGLLWTAFFKTGDTARASIARVTSNLQLFQLFALVLMILTHLEELLDGGGMDELANIFLTTNVGIGWLVLLVLSIIGIVALARIPWLNVIWAIAFLLVSSMYGHSATDNPAWITMLLGFIHLACAALLLGGLLFGLYIRRRQADRFATWIHNYVRIAITSILVMTITGIISTLILLPSMDYLLRTQWGILLLVKAGLTLIMLVLLIMVWAKERRRQNQSVAGLLKLNVTLGVVITLIVGCITYMSPTPTNKPLFWHEMGETVHMSVRVNPLFVGPNTFRAKIWASEKEEAPAKVVMQLYSLDRQNEAPIEIALSPYKDNKKEADFEGFKEYDYQAEDQKLPYSGNWKLEVHVKRSTGDEVKYEKTFKLN</sequence>
<feature type="transmembrane region" description="Helical" evidence="6">
    <location>
        <begin position="118"/>
        <end position="137"/>
    </location>
</feature>
<keyword evidence="5 6" id="KW-0472">Membrane</keyword>
<evidence type="ECO:0000256" key="2">
    <source>
        <dbReference type="ARBA" id="ARBA00022475"/>
    </source>
</evidence>
<dbReference type="Pfam" id="PF05425">
    <property type="entry name" value="CopD"/>
    <property type="match status" value="1"/>
</dbReference>
<comment type="caution">
    <text evidence="8">The sequence shown here is derived from an EMBL/GenBank/DDBJ whole genome shotgun (WGS) entry which is preliminary data.</text>
</comment>
<dbReference type="OrthoDB" id="2353937at2"/>
<evidence type="ECO:0000256" key="5">
    <source>
        <dbReference type="ARBA" id="ARBA00023136"/>
    </source>
</evidence>
<evidence type="ECO:0000259" key="7">
    <source>
        <dbReference type="Pfam" id="PF05425"/>
    </source>
</evidence>
<keyword evidence="4 6" id="KW-1133">Transmembrane helix</keyword>